<name>A0ABP8B8X6_9ACTN</name>
<dbReference type="EMBL" id="BAABAQ010000011">
    <property type="protein sequence ID" value="GAA4200961.1"/>
    <property type="molecule type" value="Genomic_DNA"/>
</dbReference>
<gene>
    <name evidence="2" type="ORF">GCM10022252_54960</name>
</gene>
<feature type="compositionally biased region" description="Low complexity" evidence="1">
    <location>
        <begin position="32"/>
        <end position="57"/>
    </location>
</feature>
<evidence type="ECO:0000313" key="3">
    <source>
        <dbReference type="Proteomes" id="UP001501251"/>
    </source>
</evidence>
<organism evidence="2 3">
    <name type="scientific">Streptosporangium oxazolinicum</name>
    <dbReference type="NCBI Taxonomy" id="909287"/>
    <lineage>
        <taxon>Bacteria</taxon>
        <taxon>Bacillati</taxon>
        <taxon>Actinomycetota</taxon>
        <taxon>Actinomycetes</taxon>
        <taxon>Streptosporangiales</taxon>
        <taxon>Streptosporangiaceae</taxon>
        <taxon>Streptosporangium</taxon>
    </lineage>
</organism>
<reference evidence="3" key="1">
    <citation type="journal article" date="2019" name="Int. J. Syst. Evol. Microbiol.">
        <title>The Global Catalogue of Microorganisms (GCM) 10K type strain sequencing project: providing services to taxonomists for standard genome sequencing and annotation.</title>
        <authorList>
            <consortium name="The Broad Institute Genomics Platform"/>
            <consortium name="The Broad Institute Genome Sequencing Center for Infectious Disease"/>
            <person name="Wu L."/>
            <person name="Ma J."/>
        </authorList>
    </citation>
    <scope>NUCLEOTIDE SEQUENCE [LARGE SCALE GENOMIC DNA]</scope>
    <source>
        <strain evidence="3">JCM 17388</strain>
    </source>
</reference>
<sequence length="66" mass="6579">MLTTTVHMPGGYALTGDGFGPGPRLGRETEVTDATTAKTMGTAGAGTTDAATADITGSPRPRSQTP</sequence>
<dbReference type="Proteomes" id="UP001501251">
    <property type="component" value="Unassembled WGS sequence"/>
</dbReference>
<protein>
    <submittedName>
        <fullName evidence="2">Uncharacterized protein</fullName>
    </submittedName>
</protein>
<feature type="region of interest" description="Disordered" evidence="1">
    <location>
        <begin position="1"/>
        <end position="66"/>
    </location>
</feature>
<evidence type="ECO:0000313" key="2">
    <source>
        <dbReference type="EMBL" id="GAA4200961.1"/>
    </source>
</evidence>
<accession>A0ABP8B8X6</accession>
<proteinExistence type="predicted"/>
<keyword evidence="3" id="KW-1185">Reference proteome</keyword>
<evidence type="ECO:0000256" key="1">
    <source>
        <dbReference type="SAM" id="MobiDB-lite"/>
    </source>
</evidence>
<comment type="caution">
    <text evidence="2">The sequence shown here is derived from an EMBL/GenBank/DDBJ whole genome shotgun (WGS) entry which is preliminary data.</text>
</comment>